<dbReference type="PANTHER" id="PTHR43537">
    <property type="entry name" value="TRANSCRIPTIONAL REGULATOR, GNTR FAMILY"/>
    <property type="match status" value="1"/>
</dbReference>
<dbReference type="EMBL" id="CP067420">
    <property type="protein sequence ID" value="QQP90141.1"/>
    <property type="molecule type" value="Genomic_DNA"/>
</dbReference>
<organism evidence="6 7">
    <name type="scientific">Skermanella cutis</name>
    <dbReference type="NCBI Taxonomy" id="2775420"/>
    <lineage>
        <taxon>Bacteria</taxon>
        <taxon>Pseudomonadati</taxon>
        <taxon>Pseudomonadota</taxon>
        <taxon>Alphaproteobacteria</taxon>
        <taxon>Rhodospirillales</taxon>
        <taxon>Azospirillaceae</taxon>
        <taxon>Skermanella</taxon>
    </lineage>
</organism>
<dbReference type="CDD" id="cd07377">
    <property type="entry name" value="WHTH_GntR"/>
    <property type="match status" value="1"/>
</dbReference>
<dbReference type="PANTHER" id="PTHR43537:SF5">
    <property type="entry name" value="UXU OPERON TRANSCRIPTIONAL REGULATOR"/>
    <property type="match status" value="1"/>
</dbReference>
<dbReference type="Pfam" id="PF00392">
    <property type="entry name" value="GntR"/>
    <property type="match status" value="1"/>
</dbReference>
<dbReference type="PROSITE" id="PS50949">
    <property type="entry name" value="HTH_GNTR"/>
    <property type="match status" value="1"/>
</dbReference>
<dbReference type="SUPFAM" id="SSF46785">
    <property type="entry name" value="Winged helix' DNA-binding domain"/>
    <property type="match status" value="1"/>
</dbReference>
<dbReference type="InterPro" id="IPR036388">
    <property type="entry name" value="WH-like_DNA-bd_sf"/>
</dbReference>
<feature type="compositionally biased region" description="Low complexity" evidence="4">
    <location>
        <begin position="29"/>
        <end position="41"/>
    </location>
</feature>
<protein>
    <submittedName>
        <fullName evidence="6">GntR family transcriptional regulator</fullName>
    </submittedName>
</protein>
<keyword evidence="7" id="KW-1185">Reference proteome</keyword>
<feature type="domain" description="HTH gntR-type" evidence="5">
    <location>
        <begin position="50"/>
        <end position="117"/>
    </location>
</feature>
<dbReference type="Gene3D" id="1.10.10.10">
    <property type="entry name" value="Winged helix-like DNA-binding domain superfamily/Winged helix DNA-binding domain"/>
    <property type="match status" value="1"/>
</dbReference>
<name>A0ABX7B708_9PROT</name>
<accession>A0ABX7B708</accession>
<sequence>MTSGIDETGGKTAEGTAEAHAASPKPRTRTAPMRRTAPKTALPGAALRGSTVSAAIHRELRAEIVSMRRKPGEPIVEKRIAQDHGVSRTPVREALLRLADEGLVDIFPQSGSFVSRIPVAELPEAILIRKALEEAAVRYAAAQATRSQVARLRANLEYQREMSEGADAGGFHEADEAFHALIADTAGCPGFWTLTRQVKVQVDRYRLLTLPVPGRIRSVIAEHTAIVDAIEAHDPARAAETMAAHLDSLRASIGDIRENNPFFFSDRPEGAGG</sequence>
<dbReference type="Gene3D" id="1.20.120.530">
    <property type="entry name" value="GntR ligand-binding domain-like"/>
    <property type="match status" value="1"/>
</dbReference>
<reference evidence="6" key="1">
    <citation type="submission" date="2021-02" db="EMBL/GenBank/DDBJ databases">
        <title>Skermanella TT6 skin isolate.</title>
        <authorList>
            <person name="Lee K."/>
            <person name="Ganzorig M."/>
        </authorList>
    </citation>
    <scope>NUCLEOTIDE SEQUENCE</scope>
    <source>
        <strain evidence="6">TT6</strain>
    </source>
</reference>
<evidence type="ECO:0000259" key="5">
    <source>
        <dbReference type="PROSITE" id="PS50949"/>
    </source>
</evidence>
<gene>
    <name evidence="6" type="ORF">IGS68_02395</name>
</gene>
<dbReference type="Proteomes" id="UP000595197">
    <property type="component" value="Chromosome"/>
</dbReference>
<dbReference type="InterPro" id="IPR036390">
    <property type="entry name" value="WH_DNA-bd_sf"/>
</dbReference>
<dbReference type="InterPro" id="IPR000524">
    <property type="entry name" value="Tscrpt_reg_HTH_GntR"/>
</dbReference>
<evidence type="ECO:0000256" key="2">
    <source>
        <dbReference type="ARBA" id="ARBA00023125"/>
    </source>
</evidence>
<dbReference type="RefSeq" id="WP_201077056.1">
    <property type="nucleotide sequence ID" value="NZ_CP067420.1"/>
</dbReference>
<evidence type="ECO:0000256" key="3">
    <source>
        <dbReference type="ARBA" id="ARBA00023163"/>
    </source>
</evidence>
<keyword evidence="3" id="KW-0804">Transcription</keyword>
<feature type="region of interest" description="Disordered" evidence="4">
    <location>
        <begin position="1"/>
        <end position="44"/>
    </location>
</feature>
<evidence type="ECO:0000313" key="6">
    <source>
        <dbReference type="EMBL" id="QQP90141.1"/>
    </source>
</evidence>
<dbReference type="SMART" id="SM00345">
    <property type="entry name" value="HTH_GNTR"/>
    <property type="match status" value="1"/>
</dbReference>
<keyword evidence="1" id="KW-0805">Transcription regulation</keyword>
<dbReference type="Pfam" id="PF07729">
    <property type="entry name" value="FCD"/>
    <property type="match status" value="1"/>
</dbReference>
<dbReference type="SMART" id="SM00895">
    <property type="entry name" value="FCD"/>
    <property type="match status" value="1"/>
</dbReference>
<dbReference type="SUPFAM" id="SSF48008">
    <property type="entry name" value="GntR ligand-binding domain-like"/>
    <property type="match status" value="1"/>
</dbReference>
<evidence type="ECO:0000313" key="7">
    <source>
        <dbReference type="Proteomes" id="UP000595197"/>
    </source>
</evidence>
<proteinExistence type="predicted"/>
<evidence type="ECO:0000256" key="4">
    <source>
        <dbReference type="SAM" id="MobiDB-lite"/>
    </source>
</evidence>
<dbReference type="InterPro" id="IPR008920">
    <property type="entry name" value="TF_FadR/GntR_C"/>
</dbReference>
<dbReference type="InterPro" id="IPR011711">
    <property type="entry name" value="GntR_C"/>
</dbReference>
<keyword evidence="2" id="KW-0238">DNA-binding</keyword>
<evidence type="ECO:0000256" key="1">
    <source>
        <dbReference type="ARBA" id="ARBA00023015"/>
    </source>
</evidence>